<dbReference type="InterPro" id="IPR007172">
    <property type="entry name" value="DUF374"/>
</dbReference>
<dbReference type="EMBL" id="CP003359">
    <property type="protein sequence ID" value="AGB42295.1"/>
    <property type="molecule type" value="Genomic_DNA"/>
</dbReference>
<dbReference type="CDD" id="cd07983">
    <property type="entry name" value="LPLAT_DUF374-like"/>
    <property type="match status" value="1"/>
</dbReference>
<evidence type="ECO:0000313" key="3">
    <source>
        <dbReference type="Proteomes" id="UP000010880"/>
    </source>
</evidence>
<dbReference type="KEGG" id="hhl:Halha_2421"/>
<dbReference type="HOGENOM" id="CLU_086327_2_0_9"/>
<dbReference type="AlphaFoldDB" id="L0KCN8"/>
<dbReference type="Proteomes" id="UP000010880">
    <property type="component" value="Chromosome"/>
</dbReference>
<protein>
    <recommendedName>
        <fullName evidence="1">DUF374 domain-containing protein</fullName>
    </recommendedName>
</protein>
<dbReference type="STRING" id="748449.Halha_2421"/>
<dbReference type="RefSeq" id="WP_015328009.1">
    <property type="nucleotide sequence ID" value="NC_019978.1"/>
</dbReference>
<dbReference type="OrthoDB" id="9810508at2"/>
<organism evidence="2 3">
    <name type="scientific">Halobacteroides halobius (strain ATCC 35273 / DSM 5150 / MD-1)</name>
    <dbReference type="NCBI Taxonomy" id="748449"/>
    <lineage>
        <taxon>Bacteria</taxon>
        <taxon>Bacillati</taxon>
        <taxon>Bacillota</taxon>
        <taxon>Clostridia</taxon>
        <taxon>Halanaerobiales</taxon>
        <taxon>Halobacteroidaceae</taxon>
        <taxon>Halobacteroides</taxon>
    </lineage>
</organism>
<feature type="domain" description="DUF374" evidence="1">
    <location>
        <begin position="57"/>
        <end position="123"/>
    </location>
</feature>
<name>L0KCN8_HALHC</name>
<reference evidence="3" key="1">
    <citation type="submission" date="2012-02" db="EMBL/GenBank/DDBJ databases">
        <title>The complete genome of Halobacteroides halobius DSM 5150.</title>
        <authorList>
            <person name="Lucas S."/>
            <person name="Copeland A."/>
            <person name="Lapidus A."/>
            <person name="Glavina del Rio T."/>
            <person name="Dalin E."/>
            <person name="Tice H."/>
            <person name="Bruce D."/>
            <person name="Goodwin L."/>
            <person name="Pitluck S."/>
            <person name="Peters L."/>
            <person name="Mikhailova N."/>
            <person name="Gu W."/>
            <person name="Kyrpides N."/>
            <person name="Mavromatis K."/>
            <person name="Ivanova N."/>
            <person name="Brettin T."/>
            <person name="Detter J.C."/>
            <person name="Han C."/>
            <person name="Larimer F."/>
            <person name="Land M."/>
            <person name="Hauser L."/>
            <person name="Markowitz V."/>
            <person name="Cheng J.-F."/>
            <person name="Hugenholtz P."/>
            <person name="Woyke T."/>
            <person name="Wu D."/>
            <person name="Tindall B."/>
            <person name="Pomrenke H."/>
            <person name="Brambilla E."/>
            <person name="Klenk H.-P."/>
            <person name="Eisen J.A."/>
        </authorList>
    </citation>
    <scope>NUCLEOTIDE SEQUENCE [LARGE SCALE GENOMIC DNA]</scope>
    <source>
        <strain evidence="3">ATCC 35273 / DSM 5150 / MD-1</strain>
    </source>
</reference>
<evidence type="ECO:0000259" key="1">
    <source>
        <dbReference type="Pfam" id="PF04028"/>
    </source>
</evidence>
<gene>
    <name evidence="2" type="ordered locus">Halha_2421</name>
</gene>
<proteinExistence type="predicted"/>
<sequence>MKKRIIPWLAYWLSKMTNGSLRLQVKNESRVTNLQKDNKQIIFAMWHGQLWLPVYHLRNKGHIALASQSDDGEYISQVLNKLGWGVVRGSTSRGGARSLLKLVKEIRRGKNVAITPDGPTGPRHKVKSGILYLAQKTNSTIIPLGVSFSKKKVFNSWDKFELPYPLAKGALVYGKPLEVTEVNECYQQKLKEHLEAAVVSAQKMLEA</sequence>
<evidence type="ECO:0000313" key="2">
    <source>
        <dbReference type="EMBL" id="AGB42295.1"/>
    </source>
</evidence>
<keyword evidence="3" id="KW-1185">Reference proteome</keyword>
<accession>L0KCN8</accession>
<dbReference type="eggNOG" id="COG2121">
    <property type="taxonomic scope" value="Bacteria"/>
</dbReference>
<dbReference type="Pfam" id="PF04028">
    <property type="entry name" value="DUF374"/>
    <property type="match status" value="1"/>
</dbReference>